<accession>A0A2T6BC29</accession>
<evidence type="ECO:0000259" key="2">
    <source>
        <dbReference type="Pfam" id="PF03781"/>
    </source>
</evidence>
<feature type="signal peptide" evidence="1">
    <location>
        <begin position="1"/>
        <end position="21"/>
    </location>
</feature>
<comment type="caution">
    <text evidence="3">The sequence shown here is derived from an EMBL/GenBank/DDBJ whole genome shotgun (WGS) entry which is preliminary data.</text>
</comment>
<evidence type="ECO:0000256" key="1">
    <source>
        <dbReference type="SAM" id="SignalP"/>
    </source>
</evidence>
<dbReference type="InterPro" id="IPR016187">
    <property type="entry name" value="CTDL_fold"/>
</dbReference>
<proteinExistence type="predicted"/>
<dbReference type="PANTHER" id="PTHR23150:SF35">
    <property type="entry name" value="BLL6746 PROTEIN"/>
    <property type="match status" value="1"/>
</dbReference>
<dbReference type="Gene3D" id="3.90.1580.10">
    <property type="entry name" value="paralog of FGE (formylglycine-generating enzyme)"/>
    <property type="match status" value="1"/>
</dbReference>
<dbReference type="PANTHER" id="PTHR23150">
    <property type="entry name" value="SULFATASE MODIFYING FACTOR 1, 2"/>
    <property type="match status" value="1"/>
</dbReference>
<dbReference type="GO" id="GO:0120147">
    <property type="term" value="F:formylglycine-generating oxidase activity"/>
    <property type="evidence" value="ECO:0007669"/>
    <property type="project" value="TreeGrafter"/>
</dbReference>
<dbReference type="AlphaFoldDB" id="A0A2T6BC29"/>
<organism evidence="3 4">
    <name type="scientific">Gemmobacter caeni</name>
    <dbReference type="NCBI Taxonomy" id="589035"/>
    <lineage>
        <taxon>Bacteria</taxon>
        <taxon>Pseudomonadati</taxon>
        <taxon>Pseudomonadota</taxon>
        <taxon>Alphaproteobacteria</taxon>
        <taxon>Rhodobacterales</taxon>
        <taxon>Paracoccaceae</taxon>
        <taxon>Gemmobacter</taxon>
    </lineage>
</organism>
<feature type="domain" description="Sulfatase-modifying factor enzyme-like" evidence="2">
    <location>
        <begin position="49"/>
        <end position="323"/>
    </location>
</feature>
<dbReference type="InterPro" id="IPR042095">
    <property type="entry name" value="SUMF_sf"/>
</dbReference>
<dbReference type="InterPro" id="IPR051043">
    <property type="entry name" value="Sulfatase_Mod_Factor_Kinase"/>
</dbReference>
<feature type="chain" id="PRO_5015743138" evidence="1">
    <location>
        <begin position="22"/>
        <end position="325"/>
    </location>
</feature>
<keyword evidence="4" id="KW-1185">Reference proteome</keyword>
<gene>
    <name evidence="3" type="ORF">C8N34_101534</name>
</gene>
<dbReference type="Proteomes" id="UP000244224">
    <property type="component" value="Unassembled WGS sequence"/>
</dbReference>
<name>A0A2T6BC29_9RHOB</name>
<dbReference type="EMBL" id="QBKP01000001">
    <property type="protein sequence ID" value="PTX53613.1"/>
    <property type="molecule type" value="Genomic_DNA"/>
</dbReference>
<sequence length="325" mass="35951">MGFRSGLWCITLGLWVSCLPAAGQGQQSYLLTDGRSLAPLDVFRECDACPEMIVMPPGSFMMGAKPGDSRNPIDMFGPNATFRLLPPGKEPFIPGEHPRHRVEMDIPFAMGRNEVTHAEWMACVDAGACTRVPKHVTPTLSRDIPLGPKHPVINISYLDMQEYVLWLNTLVGAKVYRLPTEAEWEYAARAGTETRFAQGDELTSDQANFNGEGEDRMRGNAVPMFAWRDTPVEVDALDAANGWGLRHMSGNVSERTLSCWTEGGHLGLARDSAYLANALSQQECNRVERGGAFTDGMDYARPAARGGAIESYRRYMAGFRLIRQF</sequence>
<evidence type="ECO:0000313" key="4">
    <source>
        <dbReference type="Proteomes" id="UP000244224"/>
    </source>
</evidence>
<dbReference type="InterPro" id="IPR005532">
    <property type="entry name" value="SUMF_dom"/>
</dbReference>
<keyword evidence="1" id="KW-0732">Signal</keyword>
<dbReference type="PROSITE" id="PS51257">
    <property type="entry name" value="PROKAR_LIPOPROTEIN"/>
    <property type="match status" value="1"/>
</dbReference>
<protein>
    <submittedName>
        <fullName evidence="3">Formylglycine-generating enzyme required for sulfatase activity</fullName>
    </submittedName>
</protein>
<evidence type="ECO:0000313" key="3">
    <source>
        <dbReference type="EMBL" id="PTX53613.1"/>
    </source>
</evidence>
<dbReference type="OrthoDB" id="9768004at2"/>
<reference evidence="3 4" key="1">
    <citation type="submission" date="2018-04" db="EMBL/GenBank/DDBJ databases">
        <title>Genomic Encyclopedia of Archaeal and Bacterial Type Strains, Phase II (KMG-II): from individual species to whole genera.</title>
        <authorList>
            <person name="Goeker M."/>
        </authorList>
    </citation>
    <scope>NUCLEOTIDE SEQUENCE [LARGE SCALE GENOMIC DNA]</scope>
    <source>
        <strain evidence="3 4">DSM 21823</strain>
    </source>
</reference>
<dbReference type="RefSeq" id="WP_108127341.1">
    <property type="nucleotide sequence ID" value="NZ_QBKP01000001.1"/>
</dbReference>
<dbReference type="SUPFAM" id="SSF56436">
    <property type="entry name" value="C-type lectin-like"/>
    <property type="match status" value="1"/>
</dbReference>
<dbReference type="Pfam" id="PF03781">
    <property type="entry name" value="FGE-sulfatase"/>
    <property type="match status" value="1"/>
</dbReference>